<dbReference type="PANTHER" id="PTHR33594:SF1">
    <property type="entry name" value="HD_PDEASE DOMAIN-CONTAINING PROTEIN"/>
    <property type="match status" value="1"/>
</dbReference>
<proteinExistence type="predicted"/>
<dbReference type="InterPro" id="IPR006674">
    <property type="entry name" value="HD_domain"/>
</dbReference>
<evidence type="ECO:0000313" key="2">
    <source>
        <dbReference type="EMBL" id="GLH71392.1"/>
    </source>
</evidence>
<evidence type="ECO:0000313" key="3">
    <source>
        <dbReference type="Proteomes" id="UP001165089"/>
    </source>
</evidence>
<name>A0ABQ5Q984_9BACT</name>
<sequence length="226" mass="25260">MTPPVPWRAACEKALRTFSDADAIRLWGIGHEVEGTYRPIFNYRFEHTYAAVLLARWLAPATGADLEVVECAAWLHDVAKRLRDPGSKDTHAQDASAQVEEILADTDFPKAKIPAVRHAIERHVGLRLTKRLEPLETACLWDCDKLSKIGAASLIHFGCISGAFQPITTAEILHRGEAWIPLARGIVDSLNTDPAREEGRRRLAFLEAHYAQLRREWSDPAEVTPP</sequence>
<dbReference type="Gene3D" id="1.10.3210.10">
    <property type="entry name" value="Hypothetical protein af1432"/>
    <property type="match status" value="1"/>
</dbReference>
<dbReference type="EMBL" id="BSDD01000007">
    <property type="protein sequence ID" value="GLH71392.1"/>
    <property type="molecule type" value="Genomic_DNA"/>
</dbReference>
<dbReference type="InterPro" id="IPR003607">
    <property type="entry name" value="HD/PDEase_dom"/>
</dbReference>
<organism evidence="2 3">
    <name type="scientific">Geothrix rubra</name>
    <dbReference type="NCBI Taxonomy" id="2927977"/>
    <lineage>
        <taxon>Bacteria</taxon>
        <taxon>Pseudomonadati</taxon>
        <taxon>Acidobacteriota</taxon>
        <taxon>Holophagae</taxon>
        <taxon>Holophagales</taxon>
        <taxon>Holophagaceae</taxon>
        <taxon>Geothrix</taxon>
    </lineage>
</organism>
<dbReference type="Proteomes" id="UP001165089">
    <property type="component" value="Unassembled WGS sequence"/>
</dbReference>
<evidence type="ECO:0000259" key="1">
    <source>
        <dbReference type="Pfam" id="PF01966"/>
    </source>
</evidence>
<reference evidence="2 3" key="1">
    <citation type="journal article" date="2023" name="Antonie Van Leeuwenhoek">
        <title>Mesoterricola silvestris gen. nov., sp. nov., Mesoterricola sediminis sp. nov., Geothrix oryzae sp. nov., Geothrix edaphica sp. nov., Geothrix rubra sp. nov., and Geothrix limicola sp. nov., six novel members of Acidobacteriota isolated from soils.</title>
        <authorList>
            <person name="Itoh H."/>
            <person name="Sugisawa Y."/>
            <person name="Mise K."/>
            <person name="Xu Z."/>
            <person name="Kuniyasu M."/>
            <person name="Ushijima N."/>
            <person name="Kawano K."/>
            <person name="Kobayashi E."/>
            <person name="Shiratori Y."/>
            <person name="Masuda Y."/>
            <person name="Senoo K."/>
        </authorList>
    </citation>
    <scope>NUCLEOTIDE SEQUENCE [LARGE SCALE GENOMIC DNA]</scope>
    <source>
        <strain evidence="2 3">Red803</strain>
    </source>
</reference>
<feature type="domain" description="HD" evidence="1">
    <location>
        <begin position="44"/>
        <end position="147"/>
    </location>
</feature>
<comment type="caution">
    <text evidence="2">The sequence shown here is derived from an EMBL/GenBank/DDBJ whole genome shotgun (WGS) entry which is preliminary data.</text>
</comment>
<accession>A0ABQ5Q984</accession>
<keyword evidence="3" id="KW-1185">Reference proteome</keyword>
<dbReference type="PANTHER" id="PTHR33594">
    <property type="entry name" value="SUPERFAMILY HYDROLASE, PUTATIVE (AFU_ORTHOLOGUE AFUA_1G03035)-RELATED"/>
    <property type="match status" value="1"/>
</dbReference>
<dbReference type="SUPFAM" id="SSF109604">
    <property type="entry name" value="HD-domain/PDEase-like"/>
    <property type="match status" value="1"/>
</dbReference>
<protein>
    <submittedName>
        <fullName evidence="2">Phosphohydrolase</fullName>
    </submittedName>
</protein>
<gene>
    <name evidence="2" type="ORF">GETHPA_29260</name>
</gene>
<dbReference type="Pfam" id="PF01966">
    <property type="entry name" value="HD"/>
    <property type="match status" value="1"/>
</dbReference>
<dbReference type="CDD" id="cd00077">
    <property type="entry name" value="HDc"/>
    <property type="match status" value="1"/>
</dbReference>
<dbReference type="RefSeq" id="WP_285727659.1">
    <property type="nucleotide sequence ID" value="NZ_BSDD01000007.1"/>
</dbReference>